<keyword evidence="2" id="KW-1185">Reference proteome</keyword>
<name>A0A1C5K7A2_9ACTN</name>
<proteinExistence type="predicted"/>
<dbReference type="AlphaFoldDB" id="A0A1C5K7A2"/>
<organism evidence="1 2">
    <name type="scientific">Micromonospora rifamycinica</name>
    <dbReference type="NCBI Taxonomy" id="291594"/>
    <lineage>
        <taxon>Bacteria</taxon>
        <taxon>Bacillati</taxon>
        <taxon>Actinomycetota</taxon>
        <taxon>Actinomycetes</taxon>
        <taxon>Micromonosporales</taxon>
        <taxon>Micromonosporaceae</taxon>
        <taxon>Micromonospora</taxon>
    </lineage>
</organism>
<gene>
    <name evidence="1" type="ORF">GA0070623_4453</name>
</gene>
<reference evidence="2" key="1">
    <citation type="submission" date="2016-06" db="EMBL/GenBank/DDBJ databases">
        <authorList>
            <person name="Varghese N."/>
            <person name="Submissions Spin"/>
        </authorList>
    </citation>
    <scope>NUCLEOTIDE SEQUENCE [LARGE SCALE GENOMIC DNA]</scope>
    <source>
        <strain evidence="2">DSM 44983</strain>
    </source>
</reference>
<evidence type="ECO:0000313" key="2">
    <source>
        <dbReference type="Proteomes" id="UP000198226"/>
    </source>
</evidence>
<evidence type="ECO:0000313" key="1">
    <source>
        <dbReference type="EMBL" id="SCG78683.1"/>
    </source>
</evidence>
<sequence>MSGRRLGRLFGSLLVLATILGGLAVNGITSADGSAQMADVVWTMGSAR</sequence>
<dbReference type="RefSeq" id="WP_172898444.1">
    <property type="nucleotide sequence ID" value="NZ_LRMV01000004.1"/>
</dbReference>
<dbReference type="EMBL" id="LT607752">
    <property type="protein sequence ID" value="SCG78683.1"/>
    <property type="molecule type" value="Genomic_DNA"/>
</dbReference>
<accession>A0A1C5K7A2</accession>
<dbReference type="Proteomes" id="UP000198226">
    <property type="component" value="Chromosome I"/>
</dbReference>
<protein>
    <submittedName>
        <fullName evidence="1">Uncharacterized protein</fullName>
    </submittedName>
</protein>